<gene>
    <name evidence="2" type="ORF">GCM10010422_54170</name>
</gene>
<sequence length="318" mass="31739">MLRILGGHGTRRPRDGGRRRPTGTGPGYDGGPDRVRSADGGDGSRVSAGDRTDLQVPADEGAAPRASVGDRTAAGVRVPAGAGAGPRVSAGTGPPASAGGGGNPPSGAGSSPEFRGASGDGAGPRPRGGLRRARYGKADPRRVHLVGLACVVTAAVVLPLTVASAGQVRDVGEVLVPGALRHGEGKDPSAAPGRSPALLDLGLGTAVRCGPQLNSPEGIEAQTCVLIQGADTWARTYYRNATGKSLDAGLSLMGPGGRTSRTRCDTGADDEPATCETPRERSRGGADAYMAVAEFAERGPAGALLLRSGSNSEDTDGG</sequence>
<comment type="caution">
    <text evidence="2">The sequence shown here is derived from an EMBL/GenBank/DDBJ whole genome shotgun (WGS) entry which is preliminary data.</text>
</comment>
<feature type="compositionally biased region" description="Low complexity" evidence="1">
    <location>
        <begin position="105"/>
        <end position="127"/>
    </location>
</feature>
<evidence type="ECO:0000313" key="2">
    <source>
        <dbReference type="EMBL" id="GAA2498842.1"/>
    </source>
</evidence>
<dbReference type="Proteomes" id="UP001501721">
    <property type="component" value="Unassembled WGS sequence"/>
</dbReference>
<proteinExistence type="predicted"/>
<protein>
    <submittedName>
        <fullName evidence="2">Uncharacterized protein</fullName>
    </submittedName>
</protein>
<evidence type="ECO:0000313" key="3">
    <source>
        <dbReference type="Proteomes" id="UP001501721"/>
    </source>
</evidence>
<name>A0ABP5ZHB9_9ACTN</name>
<evidence type="ECO:0000256" key="1">
    <source>
        <dbReference type="SAM" id="MobiDB-lite"/>
    </source>
</evidence>
<dbReference type="EMBL" id="BAAATL010000029">
    <property type="protein sequence ID" value="GAA2498842.1"/>
    <property type="molecule type" value="Genomic_DNA"/>
</dbReference>
<feature type="region of interest" description="Disordered" evidence="1">
    <location>
        <begin position="1"/>
        <end position="132"/>
    </location>
</feature>
<feature type="region of interest" description="Disordered" evidence="1">
    <location>
        <begin position="252"/>
        <end position="286"/>
    </location>
</feature>
<feature type="compositionally biased region" description="Low complexity" evidence="1">
    <location>
        <begin position="73"/>
        <end position="97"/>
    </location>
</feature>
<keyword evidence="3" id="KW-1185">Reference proteome</keyword>
<organism evidence="2 3">
    <name type="scientific">Streptomyces graminearus</name>
    <dbReference type="NCBI Taxonomy" id="284030"/>
    <lineage>
        <taxon>Bacteria</taxon>
        <taxon>Bacillati</taxon>
        <taxon>Actinomycetota</taxon>
        <taxon>Actinomycetes</taxon>
        <taxon>Kitasatosporales</taxon>
        <taxon>Streptomycetaceae</taxon>
        <taxon>Streptomyces</taxon>
    </lineage>
</organism>
<reference evidence="3" key="1">
    <citation type="journal article" date="2019" name="Int. J. Syst. Evol. Microbiol.">
        <title>The Global Catalogue of Microorganisms (GCM) 10K type strain sequencing project: providing services to taxonomists for standard genome sequencing and annotation.</title>
        <authorList>
            <consortium name="The Broad Institute Genomics Platform"/>
            <consortium name="The Broad Institute Genome Sequencing Center for Infectious Disease"/>
            <person name="Wu L."/>
            <person name="Ma J."/>
        </authorList>
    </citation>
    <scope>NUCLEOTIDE SEQUENCE [LARGE SCALE GENOMIC DNA]</scope>
    <source>
        <strain evidence="3">JCM 6923</strain>
    </source>
</reference>
<accession>A0ABP5ZHB9</accession>